<dbReference type="Proteomes" id="UP000250079">
    <property type="component" value="Chromosome"/>
</dbReference>
<feature type="transmembrane region" description="Helical" evidence="2">
    <location>
        <begin position="27"/>
        <end position="49"/>
    </location>
</feature>
<dbReference type="EMBL" id="CP018632">
    <property type="protein sequence ID" value="ASJ75908.1"/>
    <property type="molecule type" value="Genomic_DNA"/>
</dbReference>
<organism evidence="4 5">
    <name type="scientific">Granulosicoccus antarcticus IMCC3135</name>
    <dbReference type="NCBI Taxonomy" id="1192854"/>
    <lineage>
        <taxon>Bacteria</taxon>
        <taxon>Pseudomonadati</taxon>
        <taxon>Pseudomonadota</taxon>
        <taxon>Gammaproteobacteria</taxon>
        <taxon>Chromatiales</taxon>
        <taxon>Granulosicoccaceae</taxon>
        <taxon>Granulosicoccus</taxon>
    </lineage>
</organism>
<accession>A0A2Z2P189</accession>
<keyword evidence="2" id="KW-0472">Membrane</keyword>
<reference evidence="4 5" key="1">
    <citation type="submission" date="2016-12" db="EMBL/GenBank/DDBJ databases">
        <authorList>
            <person name="Song W.-J."/>
            <person name="Kurnit D.M."/>
        </authorList>
    </citation>
    <scope>NUCLEOTIDE SEQUENCE [LARGE SCALE GENOMIC DNA]</scope>
    <source>
        <strain evidence="4 5">IMCC3135</strain>
    </source>
</reference>
<sequence length="215" mass="24049">MARSSDARFPMSLIRDKNFQMRQIRRVFLLSLFFIVQSTLVLGVFYYTFLGNLVAGNAPLLFASEDMRAMADSVPDMGNVLGKWVLVMLLINGLVTTAIAVYILRRLGSPILAIRRALNEVGDGNLDVRLRSNDAKEFSELCEALNRAMEQVQGKIGEARALTRVIDTLENQPPPDAAQVHQAMVECRDVLSYFDGPVARNEESVRDDQSGQQQR</sequence>
<dbReference type="AlphaFoldDB" id="A0A2Z2P189"/>
<name>A0A2Z2P189_9GAMM</name>
<gene>
    <name evidence="4" type="ORF">IMCC3135_29290</name>
</gene>
<dbReference type="RefSeq" id="WP_088920748.1">
    <property type="nucleotide sequence ID" value="NZ_CP018632.1"/>
</dbReference>
<dbReference type="CDD" id="cd06225">
    <property type="entry name" value="HAMP"/>
    <property type="match status" value="1"/>
</dbReference>
<feature type="transmembrane region" description="Helical" evidence="2">
    <location>
        <begin position="84"/>
        <end position="104"/>
    </location>
</feature>
<evidence type="ECO:0000256" key="1">
    <source>
        <dbReference type="SAM" id="Coils"/>
    </source>
</evidence>
<dbReference type="KEGG" id="gai:IMCC3135_29290"/>
<dbReference type="SUPFAM" id="SSF158472">
    <property type="entry name" value="HAMP domain-like"/>
    <property type="match status" value="1"/>
</dbReference>
<feature type="coiled-coil region" evidence="1">
    <location>
        <begin position="135"/>
        <end position="162"/>
    </location>
</feature>
<dbReference type="GO" id="GO:0016020">
    <property type="term" value="C:membrane"/>
    <property type="evidence" value="ECO:0007669"/>
    <property type="project" value="InterPro"/>
</dbReference>
<protein>
    <recommendedName>
        <fullName evidence="3">HAMP domain-containing protein</fullName>
    </recommendedName>
</protein>
<dbReference type="GO" id="GO:0007165">
    <property type="term" value="P:signal transduction"/>
    <property type="evidence" value="ECO:0007669"/>
    <property type="project" value="InterPro"/>
</dbReference>
<dbReference type="InterPro" id="IPR003660">
    <property type="entry name" value="HAMP_dom"/>
</dbReference>
<evidence type="ECO:0000259" key="3">
    <source>
        <dbReference type="PROSITE" id="PS50885"/>
    </source>
</evidence>
<keyword evidence="5" id="KW-1185">Reference proteome</keyword>
<dbReference type="PROSITE" id="PS50885">
    <property type="entry name" value="HAMP"/>
    <property type="match status" value="1"/>
</dbReference>
<feature type="domain" description="HAMP" evidence="3">
    <location>
        <begin position="105"/>
        <end position="157"/>
    </location>
</feature>
<dbReference type="Pfam" id="PF00672">
    <property type="entry name" value="HAMP"/>
    <property type="match status" value="1"/>
</dbReference>
<evidence type="ECO:0000313" key="5">
    <source>
        <dbReference type="Proteomes" id="UP000250079"/>
    </source>
</evidence>
<proteinExistence type="predicted"/>
<evidence type="ECO:0000313" key="4">
    <source>
        <dbReference type="EMBL" id="ASJ75908.1"/>
    </source>
</evidence>
<keyword evidence="1" id="KW-0175">Coiled coil</keyword>
<keyword evidence="2" id="KW-0812">Transmembrane</keyword>
<evidence type="ECO:0000256" key="2">
    <source>
        <dbReference type="SAM" id="Phobius"/>
    </source>
</evidence>
<dbReference type="OrthoDB" id="9797605at2"/>
<dbReference type="SMART" id="SM00304">
    <property type="entry name" value="HAMP"/>
    <property type="match status" value="1"/>
</dbReference>
<keyword evidence="2" id="KW-1133">Transmembrane helix</keyword>
<dbReference type="Gene3D" id="6.10.340.10">
    <property type="match status" value="1"/>
</dbReference>